<protein>
    <submittedName>
        <fullName evidence="1">Uncharacterized protein</fullName>
    </submittedName>
</protein>
<reference evidence="1" key="1">
    <citation type="submission" date="2022-10" db="EMBL/GenBank/DDBJ databases">
        <title>Complete Genome of Trichothecium roseum strain YXFP-22015, a Plant Pathogen Isolated from Citrus.</title>
        <authorList>
            <person name="Wang Y."/>
            <person name="Zhu L."/>
        </authorList>
    </citation>
    <scope>NUCLEOTIDE SEQUENCE</scope>
    <source>
        <strain evidence="1">YXFP-22015</strain>
    </source>
</reference>
<keyword evidence="2" id="KW-1185">Reference proteome</keyword>
<dbReference type="Proteomes" id="UP001163324">
    <property type="component" value="Chromosome 6"/>
</dbReference>
<sequence length="479" mass="51311">MSPSKLPGVVPVPDIHANETDHEKQQPRHLLNRSLAQDPVMVESASGMTLHLTSGRTVIDACGGAAVAILGHGHAEVQEAMAAQARKVSYVHTQAYSTPAAEQLADLVLEGSPHGLEKALFVGSGSEAVEAAMKLGRQYFFEKGQPERVHFVSRRQGYHGNTMAGMSVSHNVARKVPYQGFGYEHVSHVSPPYAYRYMRDGETEADFTGRLLQELDDEFQRVGPGRVIAFIAESVIGATAACVTPPAGYLRGVRALCDKYGILMILDEIMCGTGRCGTYFAFEHGDDGTGGGEEVISPDIVTVAKGLGGGYACIAGVLINKRVVDVLRAGSNAFVNGHTYQAHPVSCAAALAVQTILRRDDLVARVARLGPFLEDLLRSELAGCRSVGDVRGRGLFWGVEFVRDRATKATFDPSVAFGYKVQQAAFERGVAVYPGAGTVDGVVGDHCLIAPPFTVTEEELRTIVGVLREAILSQEALYL</sequence>
<comment type="caution">
    <text evidence="1">The sequence shown here is derived from an EMBL/GenBank/DDBJ whole genome shotgun (WGS) entry which is preliminary data.</text>
</comment>
<name>A0ACC0UVU2_9HYPO</name>
<accession>A0ACC0UVU2</accession>
<proteinExistence type="predicted"/>
<organism evidence="1 2">
    <name type="scientific">Trichothecium roseum</name>
    <dbReference type="NCBI Taxonomy" id="47278"/>
    <lineage>
        <taxon>Eukaryota</taxon>
        <taxon>Fungi</taxon>
        <taxon>Dikarya</taxon>
        <taxon>Ascomycota</taxon>
        <taxon>Pezizomycotina</taxon>
        <taxon>Sordariomycetes</taxon>
        <taxon>Hypocreomycetidae</taxon>
        <taxon>Hypocreales</taxon>
        <taxon>Hypocreales incertae sedis</taxon>
        <taxon>Trichothecium</taxon>
    </lineage>
</organism>
<dbReference type="EMBL" id="CM047945">
    <property type="protein sequence ID" value="KAI9898204.1"/>
    <property type="molecule type" value="Genomic_DNA"/>
</dbReference>
<evidence type="ECO:0000313" key="1">
    <source>
        <dbReference type="EMBL" id="KAI9898204.1"/>
    </source>
</evidence>
<gene>
    <name evidence="1" type="ORF">N3K66_006564</name>
</gene>
<evidence type="ECO:0000313" key="2">
    <source>
        <dbReference type="Proteomes" id="UP001163324"/>
    </source>
</evidence>